<dbReference type="Gene3D" id="3.40.50.300">
    <property type="entry name" value="P-loop containing nucleotide triphosphate hydrolases"/>
    <property type="match status" value="1"/>
</dbReference>
<evidence type="ECO:0000313" key="2">
    <source>
        <dbReference type="EMBL" id="KXG44966.1"/>
    </source>
</evidence>
<dbReference type="PANTHER" id="PTHR30050">
    <property type="entry name" value="CHROMOSOMAL REPLICATION INITIATOR PROTEIN DNAA"/>
    <property type="match status" value="1"/>
</dbReference>
<dbReference type="AlphaFoldDB" id="A0A135L7L2"/>
<dbReference type="GO" id="GO:0006260">
    <property type="term" value="P:DNA replication"/>
    <property type="evidence" value="ECO:0007669"/>
    <property type="project" value="TreeGrafter"/>
</dbReference>
<dbReference type="Proteomes" id="UP000070352">
    <property type="component" value="Unassembled WGS sequence"/>
</dbReference>
<sequence length="224" mass="25569">MEQKRLNARIKNAMIPDEFKDARFDTYKITNDAQKTLYDAMTQYLKEFADIKDQSSNSIGFIAAFGEQRLKEIKDKTLRAKMKKIHNNFGLGKTHLQVAAAKWLMRHGYPTLVVSDVSLMEDLSASRTYDDNGIDFNKILGGVIQTPVLVWDDIGKVKTSGFRLDMYYQIINERYKTKRPIIFSSNEDLETLTEKIGDAAASKLFGMSKGRIYAVEGEDFRLKG</sequence>
<dbReference type="STRING" id="1413211.U473_01575"/>
<feature type="domain" description="IstB-like ATP-binding" evidence="1">
    <location>
        <begin position="90"/>
        <end position="202"/>
    </location>
</feature>
<dbReference type="Pfam" id="PF01695">
    <property type="entry name" value="IstB_IS21"/>
    <property type="match status" value="1"/>
</dbReference>
<dbReference type="EMBL" id="LSKU01000001">
    <property type="protein sequence ID" value="KXG44966.1"/>
    <property type="molecule type" value="Genomic_DNA"/>
</dbReference>
<dbReference type="SUPFAM" id="SSF52540">
    <property type="entry name" value="P-loop containing nucleoside triphosphate hydrolases"/>
    <property type="match status" value="1"/>
</dbReference>
<dbReference type="InterPro" id="IPR027417">
    <property type="entry name" value="P-loop_NTPase"/>
</dbReference>
<evidence type="ECO:0000313" key="3">
    <source>
        <dbReference type="Proteomes" id="UP000070352"/>
    </source>
</evidence>
<organism evidence="2 3">
    <name type="scientific">Tepidibacillus decaturensis</name>
    <dbReference type="NCBI Taxonomy" id="1413211"/>
    <lineage>
        <taxon>Bacteria</taxon>
        <taxon>Bacillati</taxon>
        <taxon>Bacillota</taxon>
        <taxon>Bacilli</taxon>
        <taxon>Bacillales</taxon>
        <taxon>Bacillaceae</taxon>
        <taxon>Tepidibacillus</taxon>
    </lineage>
</organism>
<gene>
    <name evidence="2" type="ORF">U473_01575</name>
</gene>
<proteinExistence type="predicted"/>
<accession>A0A135L7L2</accession>
<dbReference type="RefSeq" id="WP_235589050.1">
    <property type="nucleotide sequence ID" value="NZ_LSKU01000001.1"/>
</dbReference>
<name>A0A135L7L2_9BACI</name>
<protein>
    <submittedName>
        <fullName evidence="2">DNA replication protein</fullName>
    </submittedName>
</protein>
<comment type="caution">
    <text evidence="2">The sequence shown here is derived from an EMBL/GenBank/DDBJ whole genome shotgun (WGS) entry which is preliminary data.</text>
</comment>
<keyword evidence="3" id="KW-1185">Reference proteome</keyword>
<evidence type="ECO:0000259" key="1">
    <source>
        <dbReference type="Pfam" id="PF01695"/>
    </source>
</evidence>
<dbReference type="PANTHER" id="PTHR30050:SF4">
    <property type="entry name" value="ATP-BINDING PROTEIN RV3427C IN INSERTION SEQUENCE-RELATED"/>
    <property type="match status" value="1"/>
</dbReference>
<reference evidence="2 3" key="1">
    <citation type="submission" date="2016-02" db="EMBL/GenBank/DDBJ databases">
        <title>Draft Genome for Tepidibacillus decaturensis nov. sp. Strain Z9, an Anaerobic, Moderately Thermophilic and Heterotrophic Bacterium from Deep Subsurface of the Illinois Basin, USA.</title>
        <authorList>
            <person name="Dong Y."/>
            <person name="Chang J.Y."/>
            <person name="Sanford R."/>
            <person name="Fouke B.W."/>
        </authorList>
    </citation>
    <scope>NUCLEOTIDE SEQUENCE [LARGE SCALE GENOMIC DNA]</scope>
    <source>
        <strain evidence="2 3">Z9</strain>
    </source>
</reference>
<dbReference type="GO" id="GO:0005524">
    <property type="term" value="F:ATP binding"/>
    <property type="evidence" value="ECO:0007669"/>
    <property type="project" value="InterPro"/>
</dbReference>
<dbReference type="InterPro" id="IPR002611">
    <property type="entry name" value="IstB_ATP-bd"/>
</dbReference>